<gene>
    <name evidence="2" type="ORF">SKAU_G00023890</name>
</gene>
<keyword evidence="3" id="KW-1185">Reference proteome</keyword>
<dbReference type="AlphaFoldDB" id="A0A9Q1JCH0"/>
<organism evidence="2 3">
    <name type="scientific">Synaphobranchus kaupii</name>
    <name type="common">Kaup's arrowtooth eel</name>
    <dbReference type="NCBI Taxonomy" id="118154"/>
    <lineage>
        <taxon>Eukaryota</taxon>
        <taxon>Metazoa</taxon>
        <taxon>Chordata</taxon>
        <taxon>Craniata</taxon>
        <taxon>Vertebrata</taxon>
        <taxon>Euteleostomi</taxon>
        <taxon>Actinopterygii</taxon>
        <taxon>Neopterygii</taxon>
        <taxon>Teleostei</taxon>
        <taxon>Anguilliformes</taxon>
        <taxon>Synaphobranchidae</taxon>
        <taxon>Synaphobranchus</taxon>
    </lineage>
</organism>
<dbReference type="EMBL" id="JAINUF010000001">
    <property type="protein sequence ID" value="KAJ8381611.1"/>
    <property type="molecule type" value="Genomic_DNA"/>
</dbReference>
<name>A0A9Q1JCH0_SYNKA</name>
<evidence type="ECO:0000313" key="3">
    <source>
        <dbReference type="Proteomes" id="UP001152622"/>
    </source>
</evidence>
<feature type="region of interest" description="Disordered" evidence="1">
    <location>
        <begin position="133"/>
        <end position="183"/>
    </location>
</feature>
<dbReference type="Proteomes" id="UP001152622">
    <property type="component" value="Chromosome 1"/>
</dbReference>
<sequence length="183" mass="19430">MRFGATWREVSGSRVKLTGDGQTAGRITAAAPPRVGSLPRTPTAPPSPASSARRSVPPAAPPPACVTARHKVSSGYGGEPRGPRVTGLERSRLTGPGWERRLDAVRAHSRRQPAPGTLCPLGFGYGRENLAVYKVEGNPRQPSPREASDRNSGDSKSETLKKGNANPPRSYTPVFYGFADSES</sequence>
<reference evidence="2" key="1">
    <citation type="journal article" date="2023" name="Science">
        <title>Genome structures resolve the early diversification of teleost fishes.</title>
        <authorList>
            <person name="Parey E."/>
            <person name="Louis A."/>
            <person name="Montfort J."/>
            <person name="Bouchez O."/>
            <person name="Roques C."/>
            <person name="Iampietro C."/>
            <person name="Lluch J."/>
            <person name="Castinel A."/>
            <person name="Donnadieu C."/>
            <person name="Desvignes T."/>
            <person name="Floi Bucao C."/>
            <person name="Jouanno E."/>
            <person name="Wen M."/>
            <person name="Mejri S."/>
            <person name="Dirks R."/>
            <person name="Jansen H."/>
            <person name="Henkel C."/>
            <person name="Chen W.J."/>
            <person name="Zahm M."/>
            <person name="Cabau C."/>
            <person name="Klopp C."/>
            <person name="Thompson A.W."/>
            <person name="Robinson-Rechavi M."/>
            <person name="Braasch I."/>
            <person name="Lecointre G."/>
            <person name="Bobe J."/>
            <person name="Postlethwait J.H."/>
            <person name="Berthelot C."/>
            <person name="Roest Crollius H."/>
            <person name="Guiguen Y."/>
        </authorList>
    </citation>
    <scope>NUCLEOTIDE SEQUENCE</scope>
    <source>
        <strain evidence="2">WJC10195</strain>
    </source>
</reference>
<protein>
    <submittedName>
        <fullName evidence="2">Uncharacterized protein</fullName>
    </submittedName>
</protein>
<feature type="region of interest" description="Disordered" evidence="1">
    <location>
        <begin position="1"/>
        <end position="98"/>
    </location>
</feature>
<proteinExistence type="predicted"/>
<feature type="compositionally biased region" description="Basic and acidic residues" evidence="1">
    <location>
        <begin position="87"/>
        <end position="98"/>
    </location>
</feature>
<evidence type="ECO:0000313" key="2">
    <source>
        <dbReference type="EMBL" id="KAJ8381611.1"/>
    </source>
</evidence>
<evidence type="ECO:0000256" key="1">
    <source>
        <dbReference type="SAM" id="MobiDB-lite"/>
    </source>
</evidence>
<accession>A0A9Q1JCH0</accession>
<comment type="caution">
    <text evidence="2">The sequence shown here is derived from an EMBL/GenBank/DDBJ whole genome shotgun (WGS) entry which is preliminary data.</text>
</comment>
<feature type="compositionally biased region" description="Basic and acidic residues" evidence="1">
    <location>
        <begin position="146"/>
        <end position="161"/>
    </location>
</feature>